<keyword evidence="2" id="KW-0964">Secreted</keyword>
<dbReference type="eggNOG" id="COG1520">
    <property type="taxonomic scope" value="Bacteria"/>
</dbReference>
<gene>
    <name evidence="6" type="ORF">CCALI_00350</name>
</gene>
<dbReference type="PROSITE" id="PS50853">
    <property type="entry name" value="FN3"/>
    <property type="match status" value="2"/>
</dbReference>
<dbReference type="Gene3D" id="2.60.40.10">
    <property type="entry name" value="Immunoglobulins"/>
    <property type="match status" value="2"/>
</dbReference>
<evidence type="ECO:0000313" key="7">
    <source>
        <dbReference type="Proteomes" id="UP000014227"/>
    </source>
</evidence>
<evidence type="ECO:0000256" key="2">
    <source>
        <dbReference type="ARBA" id="ARBA00022525"/>
    </source>
</evidence>
<dbReference type="CDD" id="cd01951">
    <property type="entry name" value="lectin_L-type"/>
    <property type="match status" value="1"/>
</dbReference>
<keyword evidence="3" id="KW-0732">Signal</keyword>
<reference evidence="7" key="1">
    <citation type="submission" date="2013-03" db="EMBL/GenBank/DDBJ databases">
        <title>Genome sequence of Chthonomonas calidirosea, the first sequenced genome from the Armatimonadetes phylum (formally candidate division OP10).</title>
        <authorList>
            <person name="Lee K.C.Y."/>
            <person name="Morgan X.C."/>
            <person name="Dunfield P.F."/>
            <person name="Tamas I."/>
            <person name="Houghton K.M."/>
            <person name="Vyssotski M."/>
            <person name="Ryan J.L.J."/>
            <person name="Lagutin K."/>
            <person name="McDonald I.R."/>
            <person name="Stott M.B."/>
        </authorList>
    </citation>
    <scope>NUCLEOTIDE SEQUENCE [LARGE SCALE GENOMIC DNA]</scope>
    <source>
        <strain evidence="7">DSM 23976 / ICMP 18418 / T49</strain>
    </source>
</reference>
<evidence type="ECO:0000259" key="5">
    <source>
        <dbReference type="PROSITE" id="PS50853"/>
    </source>
</evidence>
<proteinExistence type="predicted"/>
<dbReference type="InterPro" id="IPR056573">
    <property type="entry name" value="Lectin_L-type_dom"/>
</dbReference>
<dbReference type="SMART" id="SM00060">
    <property type="entry name" value="FN3"/>
    <property type="match status" value="2"/>
</dbReference>
<keyword evidence="6" id="KW-0430">Lectin</keyword>
<dbReference type="PANTHER" id="PTHR32401:SF48">
    <property type="entry name" value="LEGUME LECTIN DOMAIN-CONTAINING PROTEIN"/>
    <property type="match status" value="1"/>
</dbReference>
<dbReference type="GO" id="GO:0030246">
    <property type="term" value="F:carbohydrate binding"/>
    <property type="evidence" value="ECO:0007669"/>
    <property type="project" value="UniProtKB-KW"/>
</dbReference>
<dbReference type="InParanoid" id="S0EV13"/>
<dbReference type="InterPro" id="IPR055372">
    <property type="entry name" value="CBM96"/>
</dbReference>
<name>S0EV13_CHTCT</name>
<dbReference type="NCBIfam" id="NF033679">
    <property type="entry name" value="DNRLRE_dom"/>
    <property type="match status" value="1"/>
</dbReference>
<dbReference type="eggNOG" id="COG4733">
    <property type="taxonomic scope" value="Bacteria"/>
</dbReference>
<comment type="subcellular location">
    <subcellularLocation>
        <location evidence="1">Secreted</location>
    </subcellularLocation>
</comment>
<evidence type="ECO:0000256" key="4">
    <source>
        <dbReference type="SAM" id="MobiDB-lite"/>
    </source>
</evidence>
<dbReference type="InterPro" id="IPR036116">
    <property type="entry name" value="FN3_sf"/>
</dbReference>
<feature type="domain" description="Fibronectin type-III" evidence="5">
    <location>
        <begin position="812"/>
        <end position="901"/>
    </location>
</feature>
<dbReference type="SUPFAM" id="SSF50998">
    <property type="entry name" value="Quinoprotein alcohol dehydrogenase-like"/>
    <property type="match status" value="1"/>
</dbReference>
<dbReference type="InterPro" id="IPR013320">
    <property type="entry name" value="ConA-like_dom_sf"/>
</dbReference>
<dbReference type="PANTHER" id="PTHR32401">
    <property type="entry name" value="CONCANAVALIN A-LIKE LECTIN FAMILY PROTEIN"/>
    <property type="match status" value="1"/>
</dbReference>
<dbReference type="CDD" id="cd00063">
    <property type="entry name" value="FN3"/>
    <property type="match status" value="2"/>
</dbReference>
<dbReference type="Pfam" id="PF00041">
    <property type="entry name" value="fn3"/>
    <property type="match status" value="1"/>
</dbReference>
<sequence>MRRLRDRTCSIRTAVIGLIVWLVLALPLSAQVSVLTQHNDIYRSGANLNETILNTSNVNVQKFGKLFTRHVDAEIYAQPLYVPHLLVPGKGIHNVVFVATMNNSVYAFDADDPNQSAPLWQDNFGPPVPASDVQCCCTDISVRVGILSTPVIDPSTNLMYLVSRNKNPDGTYHQWLHALDITTGQERLNGPVEITASYGNLTFDPKIQNQRPALLLYRGAVYISWASHNDCGPYHGWIVAYDASNLHQIATYCDTLNGTEGGIWQSGEGPTVGQDGNIYIMTGNGTFDANTGGPDLGCSFIKLSPAIPNQGGLKVLDWFTPYNVDSLNAADLDLGSSGVLVIPNTPYIIGGGKQGVFYLLNIHNLGHFNPGGDTQIVQSFQAGNGHIHGSPVYYNSPVNGPCIYVWSEEDYLKVFAFKGTYFNATPIAYSPNRVPDGMPGAMLSISANGQKPGTAIIWASHPYQGNANNAVVPGILQAFDANSISVDSQGIPRLKELWNSRMNVSRDDIGKFAKFCCPTIANGKVYMASFGAPNDPIGAGQLVVYGLLDSVRPTAPSSLTASVGDQQVALSWTPVSNADSYNIYRGTISGQETLYKQNVSQNYFTDTGLQDGIIYYYRVTAQNNGGESPPSNEVAASPQLGRGGTKTLSPTSDAYTCAGIYANQNFGAAQNLRVSNDSLNDTCYTFLKFDLSGLSSPLSGAFLALFGSSQNGRVTLVTAQAVSNSTWDERTITWNNMPSLLYPFANTRISPNDQYYRWDVSLYFLKQIATTNKQFSVALTPYRGLKDVMTNFYSREAGVHPPFLTVCSPGGPPAAPTELVANPDILQVNLQWDPIGGASSYNIYRATASGAETLYKTGITSPSFSDTGVQANSTYYYRVAAVNSFGQSVLSNEASATPLPKILPNYPSGFSSSGNIVLNGGATFDDTRLQLTNSATYFEASSAFFKYLVDVRKFHNHFTFQIQNAQADGFTFTIQSDGPTALGAAGGSLGYEGINNSVAIKFDLYNNSGEGTDSTGLYTNGAPPTVPAIDLSNTGIDLHSGHIFAVDMVYDGTTLQVTIRDTQTSATATQSYQIDIPNTIGSPIGYVGFTGGTGGLTATQEILTWTYTVP</sequence>
<evidence type="ECO:0000256" key="1">
    <source>
        <dbReference type="ARBA" id="ARBA00004613"/>
    </source>
</evidence>
<dbReference type="HOGENOM" id="CLU_281843_0_0_0"/>
<dbReference type="EMBL" id="HF951689">
    <property type="protein sequence ID" value="CCW34187.1"/>
    <property type="molecule type" value="Genomic_DNA"/>
</dbReference>
<dbReference type="KEGG" id="ccz:CCALI_00350"/>
<dbReference type="RefSeq" id="WP_016481750.1">
    <property type="nucleotide sequence ID" value="NC_021487.1"/>
</dbReference>
<accession>S0EV13</accession>
<keyword evidence="7" id="KW-1185">Reference proteome</keyword>
<organism evidence="6 7">
    <name type="scientific">Chthonomonas calidirosea (strain DSM 23976 / ICMP 18418 / T49)</name>
    <dbReference type="NCBI Taxonomy" id="1303518"/>
    <lineage>
        <taxon>Bacteria</taxon>
        <taxon>Bacillati</taxon>
        <taxon>Armatimonadota</taxon>
        <taxon>Chthonomonadia</taxon>
        <taxon>Chthonomonadales</taxon>
        <taxon>Chthonomonadaceae</taxon>
        <taxon>Chthonomonas</taxon>
    </lineage>
</organism>
<dbReference type="OrthoDB" id="5557059at2"/>
<dbReference type="Gene3D" id="2.40.10.480">
    <property type="match status" value="1"/>
</dbReference>
<dbReference type="SUPFAM" id="SSF49265">
    <property type="entry name" value="Fibronectin type III"/>
    <property type="match status" value="1"/>
</dbReference>
<dbReference type="Proteomes" id="UP000014227">
    <property type="component" value="Chromosome I"/>
</dbReference>
<dbReference type="InterPro" id="IPR013783">
    <property type="entry name" value="Ig-like_fold"/>
</dbReference>
<dbReference type="InterPro" id="IPR050258">
    <property type="entry name" value="Leguminous_Lectin"/>
</dbReference>
<dbReference type="STRING" id="454171.CP488_00807"/>
<dbReference type="InterPro" id="IPR011047">
    <property type="entry name" value="Quinoprotein_ADH-like_sf"/>
</dbReference>
<dbReference type="InterPro" id="IPR003961">
    <property type="entry name" value="FN3_dom"/>
</dbReference>
<evidence type="ECO:0000313" key="6">
    <source>
        <dbReference type="EMBL" id="CCW34187.1"/>
    </source>
</evidence>
<dbReference type="GO" id="GO:0005576">
    <property type="term" value="C:extracellular region"/>
    <property type="evidence" value="ECO:0007669"/>
    <property type="project" value="UniProtKB-SubCell"/>
</dbReference>
<evidence type="ECO:0000256" key="3">
    <source>
        <dbReference type="ARBA" id="ARBA00022729"/>
    </source>
</evidence>
<dbReference type="Pfam" id="PF24517">
    <property type="entry name" value="CBM96"/>
    <property type="match status" value="1"/>
</dbReference>
<dbReference type="SUPFAM" id="SSF49899">
    <property type="entry name" value="Concanavalin A-like lectins/glucanases"/>
    <property type="match status" value="1"/>
</dbReference>
<protein>
    <submittedName>
        <fullName evidence="6">Fibronectin type III domain./Legume lectin domain</fullName>
    </submittedName>
</protein>
<feature type="region of interest" description="Disordered" evidence="4">
    <location>
        <begin position="624"/>
        <end position="645"/>
    </location>
</feature>
<feature type="domain" description="Fibronectin type-III" evidence="5">
    <location>
        <begin position="552"/>
        <end position="641"/>
    </location>
</feature>
<dbReference type="AlphaFoldDB" id="S0EV13"/>
<dbReference type="Gene3D" id="2.60.120.200">
    <property type="match status" value="1"/>
</dbReference>
<dbReference type="PATRIC" id="fig|1303518.3.peg.357"/>